<name>A0A2G5I535_CERBT</name>
<dbReference type="Proteomes" id="UP000230605">
    <property type="component" value="Chromosome 3"/>
</dbReference>
<evidence type="ECO:0000313" key="2">
    <source>
        <dbReference type="EMBL" id="WPA99659.1"/>
    </source>
</evidence>
<dbReference type="AlphaFoldDB" id="A0A2G5I535"/>
<dbReference type="InterPro" id="IPR023393">
    <property type="entry name" value="START-like_dom_sf"/>
</dbReference>
<accession>A0A2G5I535</accession>
<dbReference type="EMBL" id="CP134186">
    <property type="protein sequence ID" value="WPA99659.1"/>
    <property type="molecule type" value="Genomic_DNA"/>
</dbReference>
<proteinExistence type="predicted"/>
<reference evidence="1 3" key="1">
    <citation type="submission" date="2015-10" db="EMBL/GenBank/DDBJ databases">
        <title>The cercosporin biosynthetic gene cluster was horizontally transferred to several fungal lineages and shown to be expanded in Cercospora beticola based on microsynteny with recipient genomes.</title>
        <authorList>
            <person name="De Jonge R."/>
            <person name="Ebert M.K."/>
            <person name="Suttle J.C."/>
            <person name="Jurick Ii W.M."/>
            <person name="Secor G.A."/>
            <person name="Thomma B.P."/>
            <person name="Van De Peer Y."/>
            <person name="Bolton M.D."/>
        </authorList>
    </citation>
    <scope>NUCLEOTIDE SEQUENCE [LARGE SCALE GENOMIC DNA]</scope>
    <source>
        <strain evidence="1 3">09-40</strain>
    </source>
</reference>
<keyword evidence="4" id="KW-1185">Reference proteome</keyword>
<dbReference type="OrthoDB" id="509124at2759"/>
<dbReference type="PANTHER" id="PTHR36166:SF1">
    <property type="entry name" value="SRPBCC DOMAIN-CONTAINING PROTEIN"/>
    <property type="match status" value="1"/>
</dbReference>
<evidence type="ECO:0000313" key="3">
    <source>
        <dbReference type="Proteomes" id="UP000230605"/>
    </source>
</evidence>
<dbReference type="Proteomes" id="UP001302367">
    <property type="component" value="Chromosome 3"/>
</dbReference>
<dbReference type="Gene3D" id="3.30.530.20">
    <property type="match status" value="1"/>
</dbReference>
<dbReference type="SUPFAM" id="SSF55961">
    <property type="entry name" value="Bet v1-like"/>
    <property type="match status" value="1"/>
</dbReference>
<protein>
    <submittedName>
        <fullName evidence="1">Uncharacterized protein</fullName>
    </submittedName>
</protein>
<dbReference type="CDD" id="cd07822">
    <property type="entry name" value="SRPBCC_4"/>
    <property type="match status" value="1"/>
</dbReference>
<dbReference type="EMBL" id="LKMD01000101">
    <property type="protein sequence ID" value="PIA99919.1"/>
    <property type="molecule type" value="Genomic_DNA"/>
</dbReference>
<evidence type="ECO:0000313" key="1">
    <source>
        <dbReference type="EMBL" id="PIA99919.1"/>
    </source>
</evidence>
<sequence>MVYLHTEIEIAAPPEKVRAVLLDFPQTSTWLSGPGITSISIKPHPTDPSLTKSDPYTLAPGDILINELNKSTKFEPVILVNTPDELKWRGSIPYIFTGEHSFQFRKSEVNEGGTTFVNEENFSGALGWLMSSWAMGGQTRGSFEGLCRDLKGRVESLEKEEGERAKL</sequence>
<dbReference type="Pfam" id="PF10604">
    <property type="entry name" value="Polyketide_cyc2"/>
    <property type="match status" value="1"/>
</dbReference>
<organism evidence="1 3">
    <name type="scientific">Cercospora beticola</name>
    <name type="common">Sugarbeet leaf spot fungus</name>
    <dbReference type="NCBI Taxonomy" id="122368"/>
    <lineage>
        <taxon>Eukaryota</taxon>
        <taxon>Fungi</taxon>
        <taxon>Dikarya</taxon>
        <taxon>Ascomycota</taxon>
        <taxon>Pezizomycotina</taxon>
        <taxon>Dothideomycetes</taxon>
        <taxon>Dothideomycetidae</taxon>
        <taxon>Mycosphaerellales</taxon>
        <taxon>Mycosphaerellaceae</taxon>
        <taxon>Cercospora</taxon>
    </lineage>
</organism>
<gene>
    <name evidence="1" type="ORF">CB0940_02519</name>
    <name evidence="2" type="ORF">RHO25_004277</name>
</gene>
<reference evidence="2 4" key="2">
    <citation type="submission" date="2023-09" db="EMBL/GenBank/DDBJ databases">
        <title>Complete-Gapless Cercospora beticola genome.</title>
        <authorList>
            <person name="Wyatt N.A."/>
            <person name="Spanner R.E."/>
            <person name="Bolton M.D."/>
        </authorList>
    </citation>
    <scope>NUCLEOTIDE SEQUENCE [LARGE SCALE GENOMIC DNA]</scope>
    <source>
        <strain evidence="2">Cb09-40</strain>
    </source>
</reference>
<dbReference type="InterPro" id="IPR019587">
    <property type="entry name" value="Polyketide_cyclase/dehydratase"/>
</dbReference>
<evidence type="ECO:0000313" key="4">
    <source>
        <dbReference type="Proteomes" id="UP001302367"/>
    </source>
</evidence>
<dbReference type="PANTHER" id="PTHR36166">
    <property type="entry name" value="CHROMOSOME 9, WHOLE GENOME SHOTGUN SEQUENCE"/>
    <property type="match status" value="1"/>
</dbReference>